<name>B4CW06_9BACT</name>
<evidence type="ECO:0000313" key="2">
    <source>
        <dbReference type="EMBL" id="EDY21598.1"/>
    </source>
</evidence>
<keyword evidence="3" id="KW-1185">Reference proteome</keyword>
<gene>
    <name evidence="2" type="ORF">CfE428DRAFT_0843</name>
</gene>
<protein>
    <submittedName>
        <fullName evidence="2">Uncharacterized protein</fullName>
    </submittedName>
</protein>
<feature type="signal peptide" evidence="1">
    <location>
        <begin position="1"/>
        <end position="20"/>
    </location>
</feature>
<dbReference type="EMBL" id="ABVL01000002">
    <property type="protein sequence ID" value="EDY21598.1"/>
    <property type="molecule type" value="Genomic_DNA"/>
</dbReference>
<reference evidence="2 3" key="1">
    <citation type="journal article" date="2011" name="J. Bacteriol.">
        <title>Genome sequence of Chthoniobacter flavus Ellin428, an aerobic heterotrophic soil bacterium.</title>
        <authorList>
            <person name="Kant R."/>
            <person name="van Passel M.W."/>
            <person name="Palva A."/>
            <person name="Lucas S."/>
            <person name="Lapidus A."/>
            <person name="Glavina Del Rio T."/>
            <person name="Dalin E."/>
            <person name="Tice H."/>
            <person name="Bruce D."/>
            <person name="Goodwin L."/>
            <person name="Pitluck S."/>
            <person name="Larimer F.W."/>
            <person name="Land M.L."/>
            <person name="Hauser L."/>
            <person name="Sangwan P."/>
            <person name="de Vos W.M."/>
            <person name="Janssen P.H."/>
            <person name="Smidt H."/>
        </authorList>
    </citation>
    <scope>NUCLEOTIDE SEQUENCE [LARGE SCALE GENOMIC DNA]</scope>
    <source>
        <strain evidence="2 3">Ellin428</strain>
    </source>
</reference>
<accession>B4CW06</accession>
<proteinExistence type="predicted"/>
<evidence type="ECO:0000256" key="1">
    <source>
        <dbReference type="SAM" id="SignalP"/>
    </source>
</evidence>
<comment type="caution">
    <text evidence="2">The sequence shown here is derived from an EMBL/GenBank/DDBJ whole genome shotgun (WGS) entry which is preliminary data.</text>
</comment>
<dbReference type="Proteomes" id="UP000005824">
    <property type="component" value="Unassembled WGS sequence"/>
</dbReference>
<dbReference type="InParanoid" id="B4CW06"/>
<dbReference type="RefSeq" id="WP_006978170.1">
    <property type="nucleotide sequence ID" value="NZ_ABVL01000002.1"/>
</dbReference>
<sequence length="167" mass="18500" precursor="true">MKTIHLAAFCIAALATSLGAAEPKGLATLKKEYAQNAHPDEAARVNYVRMLADLRATLAKRNGNWQAVDAELRKHPAPKNANSAAYTKLRVGEWTSPRHGYVYRKDGTWSMTPVEPGATHGKWKIAGNQYFDGAGADMTKYTIILLTSKNFIFTDGQVVFFEKRGRE</sequence>
<dbReference type="AlphaFoldDB" id="B4CW06"/>
<organism evidence="2 3">
    <name type="scientific">Chthoniobacter flavus Ellin428</name>
    <dbReference type="NCBI Taxonomy" id="497964"/>
    <lineage>
        <taxon>Bacteria</taxon>
        <taxon>Pseudomonadati</taxon>
        <taxon>Verrucomicrobiota</taxon>
        <taxon>Spartobacteria</taxon>
        <taxon>Chthoniobacterales</taxon>
        <taxon>Chthoniobacteraceae</taxon>
        <taxon>Chthoniobacter</taxon>
    </lineage>
</organism>
<evidence type="ECO:0000313" key="3">
    <source>
        <dbReference type="Proteomes" id="UP000005824"/>
    </source>
</evidence>
<feature type="chain" id="PRO_5002802774" evidence="1">
    <location>
        <begin position="21"/>
        <end position="167"/>
    </location>
</feature>
<keyword evidence="1" id="KW-0732">Signal</keyword>